<accession>M7BM52</accession>
<dbReference type="Proteomes" id="UP000031443">
    <property type="component" value="Unassembled WGS sequence"/>
</dbReference>
<organism evidence="1 2">
    <name type="scientific">Chelonia mydas</name>
    <name type="common">Green sea-turtle</name>
    <name type="synonym">Chelonia agassizi</name>
    <dbReference type="NCBI Taxonomy" id="8469"/>
    <lineage>
        <taxon>Eukaryota</taxon>
        <taxon>Metazoa</taxon>
        <taxon>Chordata</taxon>
        <taxon>Craniata</taxon>
        <taxon>Vertebrata</taxon>
        <taxon>Euteleostomi</taxon>
        <taxon>Archelosauria</taxon>
        <taxon>Testudinata</taxon>
        <taxon>Testudines</taxon>
        <taxon>Cryptodira</taxon>
        <taxon>Durocryptodira</taxon>
        <taxon>Americhelydia</taxon>
        <taxon>Chelonioidea</taxon>
        <taxon>Cheloniidae</taxon>
        <taxon>Chelonia</taxon>
    </lineage>
</organism>
<protein>
    <submittedName>
        <fullName evidence="1">Uncharacterized protein</fullName>
    </submittedName>
</protein>
<keyword evidence="2" id="KW-1185">Reference proteome</keyword>
<reference evidence="2" key="1">
    <citation type="journal article" date="2013" name="Nat. Genet.">
        <title>The draft genomes of soft-shell turtle and green sea turtle yield insights into the development and evolution of the turtle-specific body plan.</title>
        <authorList>
            <person name="Wang Z."/>
            <person name="Pascual-Anaya J."/>
            <person name="Zadissa A."/>
            <person name="Li W."/>
            <person name="Niimura Y."/>
            <person name="Huang Z."/>
            <person name="Li C."/>
            <person name="White S."/>
            <person name="Xiong Z."/>
            <person name="Fang D."/>
            <person name="Wang B."/>
            <person name="Ming Y."/>
            <person name="Chen Y."/>
            <person name="Zheng Y."/>
            <person name="Kuraku S."/>
            <person name="Pignatelli M."/>
            <person name="Herrero J."/>
            <person name="Beal K."/>
            <person name="Nozawa M."/>
            <person name="Li Q."/>
            <person name="Wang J."/>
            <person name="Zhang H."/>
            <person name="Yu L."/>
            <person name="Shigenobu S."/>
            <person name="Wang J."/>
            <person name="Liu J."/>
            <person name="Flicek P."/>
            <person name="Searle S."/>
            <person name="Wang J."/>
            <person name="Kuratani S."/>
            <person name="Yin Y."/>
            <person name="Aken B."/>
            <person name="Zhang G."/>
            <person name="Irie N."/>
        </authorList>
    </citation>
    <scope>NUCLEOTIDE SEQUENCE [LARGE SCALE GENOMIC DNA]</scope>
</reference>
<sequence>EHLYTHPTPDSLMVDAANQHERQGFQGFSLKNWEEKRLDFYGRKVYSTGGLQLHVSNQQAIISMYSYNTCWMMAKFTELLPSDLRGIG</sequence>
<feature type="non-terminal residue" evidence="1">
    <location>
        <position position="1"/>
    </location>
</feature>
<dbReference type="EMBL" id="KB557569">
    <property type="protein sequence ID" value="EMP29277.1"/>
    <property type="molecule type" value="Genomic_DNA"/>
</dbReference>
<proteinExistence type="predicted"/>
<evidence type="ECO:0000313" key="2">
    <source>
        <dbReference type="Proteomes" id="UP000031443"/>
    </source>
</evidence>
<gene>
    <name evidence="1" type="ORF">UY3_13625</name>
</gene>
<evidence type="ECO:0000313" key="1">
    <source>
        <dbReference type="EMBL" id="EMP29277.1"/>
    </source>
</evidence>
<name>M7BM52_CHEMY</name>
<dbReference type="Gene3D" id="1.10.287.3160">
    <property type="match status" value="1"/>
</dbReference>
<dbReference type="AlphaFoldDB" id="M7BM52"/>